<gene>
    <name evidence="5" type="ORF">AWC02_05080</name>
</gene>
<evidence type="ECO:0000256" key="3">
    <source>
        <dbReference type="ARBA" id="ARBA00012922"/>
    </source>
</evidence>
<dbReference type="Pfam" id="PF01425">
    <property type="entry name" value="Amidase"/>
    <property type="match status" value="1"/>
</dbReference>
<evidence type="ECO:0000259" key="4">
    <source>
        <dbReference type="Pfam" id="PF01425"/>
    </source>
</evidence>
<dbReference type="Gene3D" id="3.90.1300.10">
    <property type="entry name" value="Amidase signature (AS) domain"/>
    <property type="match status" value="1"/>
</dbReference>
<dbReference type="InterPro" id="IPR023631">
    <property type="entry name" value="Amidase_dom"/>
</dbReference>
<dbReference type="PANTHER" id="PTHR11895">
    <property type="entry name" value="TRANSAMIDASE"/>
    <property type="match status" value="1"/>
</dbReference>
<feature type="domain" description="Amidase" evidence="4">
    <location>
        <begin position="31"/>
        <end position="454"/>
    </location>
</feature>
<dbReference type="PANTHER" id="PTHR11895:SF7">
    <property type="entry name" value="GLUTAMYL-TRNA(GLN) AMIDOTRANSFERASE SUBUNIT A, MITOCHONDRIAL"/>
    <property type="match status" value="1"/>
</dbReference>
<dbReference type="AlphaFoldDB" id="A0A1X1U057"/>
<dbReference type="EC" id="3.5.1.4" evidence="3"/>
<dbReference type="SUPFAM" id="SSF75304">
    <property type="entry name" value="Amidase signature (AS) enzymes"/>
    <property type="match status" value="1"/>
</dbReference>
<comment type="similarity">
    <text evidence="2">Belongs to the amidase family.</text>
</comment>
<dbReference type="STRING" id="188915.AWC02_05080"/>
<dbReference type="EMBL" id="LQOT01000018">
    <property type="protein sequence ID" value="ORV50230.1"/>
    <property type="molecule type" value="Genomic_DNA"/>
</dbReference>
<evidence type="ECO:0000256" key="2">
    <source>
        <dbReference type="ARBA" id="ARBA00009199"/>
    </source>
</evidence>
<evidence type="ECO:0000256" key="1">
    <source>
        <dbReference type="ARBA" id="ARBA00001311"/>
    </source>
</evidence>
<reference evidence="5 6" key="1">
    <citation type="submission" date="2016-01" db="EMBL/GenBank/DDBJ databases">
        <title>The new phylogeny of the genus Mycobacterium.</title>
        <authorList>
            <person name="Tarcisio F."/>
            <person name="Conor M."/>
            <person name="Antonella G."/>
            <person name="Elisabetta G."/>
            <person name="Giulia F.S."/>
            <person name="Sara T."/>
            <person name="Anna F."/>
            <person name="Clotilde B."/>
            <person name="Roberto B."/>
            <person name="Veronica D.S."/>
            <person name="Fabio R."/>
            <person name="Monica P."/>
            <person name="Olivier J."/>
            <person name="Enrico T."/>
            <person name="Nicola S."/>
        </authorList>
    </citation>
    <scope>NUCLEOTIDE SEQUENCE [LARGE SCALE GENOMIC DNA]</scope>
    <source>
        <strain evidence="5 6">ATCC 27353</strain>
    </source>
</reference>
<dbReference type="GO" id="GO:0004040">
    <property type="term" value="F:amidase activity"/>
    <property type="evidence" value="ECO:0007669"/>
    <property type="project" value="UniProtKB-EC"/>
</dbReference>
<comment type="catalytic activity">
    <reaction evidence="1">
        <text>a monocarboxylic acid amide + H2O = a monocarboxylate + NH4(+)</text>
        <dbReference type="Rhea" id="RHEA:12020"/>
        <dbReference type="ChEBI" id="CHEBI:15377"/>
        <dbReference type="ChEBI" id="CHEBI:28938"/>
        <dbReference type="ChEBI" id="CHEBI:35757"/>
        <dbReference type="ChEBI" id="CHEBI:83628"/>
        <dbReference type="EC" id="3.5.1.4"/>
    </reaction>
</comment>
<dbReference type="PROSITE" id="PS00571">
    <property type="entry name" value="AMIDASES"/>
    <property type="match status" value="1"/>
</dbReference>
<dbReference type="InterPro" id="IPR020556">
    <property type="entry name" value="Amidase_CS"/>
</dbReference>
<keyword evidence="6" id="KW-1185">Reference proteome</keyword>
<accession>A0A1X1U057</accession>
<dbReference type="InterPro" id="IPR000120">
    <property type="entry name" value="Amidase"/>
</dbReference>
<evidence type="ECO:0000313" key="6">
    <source>
        <dbReference type="Proteomes" id="UP000193465"/>
    </source>
</evidence>
<dbReference type="InterPro" id="IPR036928">
    <property type="entry name" value="AS_sf"/>
</dbReference>
<evidence type="ECO:0000313" key="5">
    <source>
        <dbReference type="EMBL" id="ORV50230.1"/>
    </source>
</evidence>
<organism evidence="5 6">
    <name type="scientific">Mycolicibacter engbaekii</name>
    <dbReference type="NCBI Taxonomy" id="188915"/>
    <lineage>
        <taxon>Bacteria</taxon>
        <taxon>Bacillati</taxon>
        <taxon>Actinomycetota</taxon>
        <taxon>Actinomycetes</taxon>
        <taxon>Mycobacteriales</taxon>
        <taxon>Mycobacteriaceae</taxon>
        <taxon>Mycolicibacter</taxon>
    </lineage>
</organism>
<comment type="caution">
    <text evidence="5">The sequence shown here is derived from an EMBL/GenBank/DDBJ whole genome shotgun (WGS) entry which is preliminary data.</text>
</comment>
<dbReference type="Proteomes" id="UP000193465">
    <property type="component" value="Unassembled WGS sequence"/>
</dbReference>
<proteinExistence type="inferred from homology"/>
<name>A0A1X1U057_9MYCO</name>
<protein>
    <recommendedName>
        <fullName evidence="3">amidase</fullName>
        <ecNumber evidence="3">3.5.1.4</ecNumber>
    </recommendedName>
</protein>
<sequence>MMSAAHDEELVFAGVARLAQLVRAREVSPRELVALYLDRIARLDPVLNVFRTVLGDRAMAEAVRVEQRLAAGEALPLAGVPIAIKDDTDVAGVSSMCGTGIDVGPASTDSAAVRRLRSAGAVIIGKTHLSEFGAYPVSESATWGVTRNPWDLYRTPGGSSGGSAAAVAAGMVPGATGSDSGGSVRIPAACCGLVGLKGQRGRISTKESPERAYRFHGLNHIGPLARSVIDAALLHDAMTGPEPDDEIASPPPAPPLTEALLAPPRRLRIAMSFKPVVPVAVSDEVRRPVLATAELLRSLGHEVIERDPVYPVTGIAAVLALFMNGFAHEVERLPKTELLERRMQAEARTSRLVPDWLARWAVSAEPRITARSQRPIADFDLLMTPVLAIPPVRVGYFEGLGPTRAMLRMLKFIPFTFPQCYSGQPAMSVPTGISADGLPEAVHLVARANDEATLVSLAAEIESVAPWAQRRPPTESLLSQAGLYDGMPSAAAVRSAEQHSER</sequence>